<dbReference type="Proteomes" id="UP000655751">
    <property type="component" value="Unassembled WGS sequence"/>
</dbReference>
<dbReference type="Gene3D" id="1.10.357.10">
    <property type="entry name" value="Tetracycline Repressor, domain 2"/>
    <property type="match status" value="1"/>
</dbReference>
<gene>
    <name evidence="6" type="ORF">IT779_00650</name>
</gene>
<proteinExistence type="predicted"/>
<organism evidence="6 7">
    <name type="scientific">Nocardia bovistercoris</name>
    <dbReference type="NCBI Taxonomy" id="2785916"/>
    <lineage>
        <taxon>Bacteria</taxon>
        <taxon>Bacillati</taxon>
        <taxon>Actinomycetota</taxon>
        <taxon>Actinomycetes</taxon>
        <taxon>Mycobacteriales</taxon>
        <taxon>Nocardiaceae</taxon>
        <taxon>Nocardia</taxon>
    </lineage>
</organism>
<dbReference type="PANTHER" id="PTHR30055:SF234">
    <property type="entry name" value="HTH-TYPE TRANSCRIPTIONAL REGULATOR BETI"/>
    <property type="match status" value="1"/>
</dbReference>
<evidence type="ECO:0000259" key="5">
    <source>
        <dbReference type="PROSITE" id="PS50977"/>
    </source>
</evidence>
<dbReference type="InterPro" id="IPR009057">
    <property type="entry name" value="Homeodomain-like_sf"/>
</dbReference>
<name>A0A931I6H1_9NOCA</name>
<feature type="domain" description="HTH tetR-type" evidence="5">
    <location>
        <begin position="11"/>
        <end position="71"/>
    </location>
</feature>
<evidence type="ECO:0000256" key="4">
    <source>
        <dbReference type="PROSITE-ProRule" id="PRU00335"/>
    </source>
</evidence>
<keyword evidence="1" id="KW-0805">Transcription regulation</keyword>
<dbReference type="PRINTS" id="PR00455">
    <property type="entry name" value="HTHTETR"/>
</dbReference>
<dbReference type="AlphaFoldDB" id="A0A931I6H1"/>
<dbReference type="GO" id="GO:0000976">
    <property type="term" value="F:transcription cis-regulatory region binding"/>
    <property type="evidence" value="ECO:0007669"/>
    <property type="project" value="TreeGrafter"/>
</dbReference>
<dbReference type="RefSeq" id="WP_196147158.1">
    <property type="nucleotide sequence ID" value="NZ_JADMLG010000001.1"/>
</dbReference>
<dbReference type="PANTHER" id="PTHR30055">
    <property type="entry name" value="HTH-TYPE TRANSCRIPTIONAL REGULATOR RUTR"/>
    <property type="match status" value="1"/>
</dbReference>
<protein>
    <submittedName>
        <fullName evidence="6">TetR/AcrR family transcriptional regulator</fullName>
    </submittedName>
</protein>
<accession>A0A931I6H1</accession>
<evidence type="ECO:0000313" key="7">
    <source>
        <dbReference type="Proteomes" id="UP000655751"/>
    </source>
</evidence>
<dbReference type="InterPro" id="IPR001647">
    <property type="entry name" value="HTH_TetR"/>
</dbReference>
<dbReference type="EMBL" id="JADMLG010000001">
    <property type="protein sequence ID" value="MBH0774793.1"/>
    <property type="molecule type" value="Genomic_DNA"/>
</dbReference>
<keyword evidence="2 4" id="KW-0238">DNA-binding</keyword>
<dbReference type="GO" id="GO:0003700">
    <property type="term" value="F:DNA-binding transcription factor activity"/>
    <property type="evidence" value="ECO:0007669"/>
    <property type="project" value="TreeGrafter"/>
</dbReference>
<dbReference type="PROSITE" id="PS50977">
    <property type="entry name" value="HTH_TETR_2"/>
    <property type="match status" value="1"/>
</dbReference>
<dbReference type="SUPFAM" id="SSF46689">
    <property type="entry name" value="Homeodomain-like"/>
    <property type="match status" value="1"/>
</dbReference>
<keyword evidence="7" id="KW-1185">Reference proteome</keyword>
<dbReference type="InterPro" id="IPR050109">
    <property type="entry name" value="HTH-type_TetR-like_transc_reg"/>
</dbReference>
<evidence type="ECO:0000256" key="3">
    <source>
        <dbReference type="ARBA" id="ARBA00023163"/>
    </source>
</evidence>
<comment type="caution">
    <text evidence="6">The sequence shown here is derived from an EMBL/GenBank/DDBJ whole genome shotgun (WGS) entry which is preliminary data.</text>
</comment>
<dbReference type="Pfam" id="PF00440">
    <property type="entry name" value="TetR_N"/>
    <property type="match status" value="1"/>
</dbReference>
<keyword evidence="3" id="KW-0804">Transcription</keyword>
<reference evidence="6" key="1">
    <citation type="submission" date="2020-11" db="EMBL/GenBank/DDBJ databases">
        <title>Nocardia NEAU-351.nov., a novel actinomycete isolated from the cow dung.</title>
        <authorList>
            <person name="Zhang X."/>
        </authorList>
    </citation>
    <scope>NUCLEOTIDE SEQUENCE</scope>
    <source>
        <strain evidence="6">NEAU-351</strain>
    </source>
</reference>
<sequence length="182" mass="19850">MRTGHEAQSDTSTRARILDATHEVLARKGRSKLNLSDVATAAKISRPTLYRFFSSKESLLAAFAGYEQAKIVAALDAATEGLTGQARLDAVLNYIVRLQAQGTYSLSRLVEVEPDYVLDEVARVLPIMRRFIGKLLEGDDIEVKSATIVRLAVSHYLIGGDDKDTFLAQLRHAAGIHPVDGA</sequence>
<evidence type="ECO:0000313" key="6">
    <source>
        <dbReference type="EMBL" id="MBH0774793.1"/>
    </source>
</evidence>
<evidence type="ECO:0000256" key="1">
    <source>
        <dbReference type="ARBA" id="ARBA00023015"/>
    </source>
</evidence>
<feature type="DNA-binding region" description="H-T-H motif" evidence="4">
    <location>
        <begin position="34"/>
        <end position="53"/>
    </location>
</feature>
<evidence type="ECO:0000256" key="2">
    <source>
        <dbReference type="ARBA" id="ARBA00023125"/>
    </source>
</evidence>